<feature type="compositionally biased region" description="Polar residues" evidence="6">
    <location>
        <begin position="1"/>
        <end position="16"/>
    </location>
</feature>
<dbReference type="Pfam" id="PF00251">
    <property type="entry name" value="Glyco_hydro_32N"/>
    <property type="match status" value="1"/>
</dbReference>
<dbReference type="GO" id="GO:0004564">
    <property type="term" value="F:beta-fructofuranosidase activity"/>
    <property type="evidence" value="ECO:0007669"/>
    <property type="project" value="UniProtKB-EC"/>
</dbReference>
<dbReference type="PANTHER" id="PTHR43101">
    <property type="entry name" value="BETA-FRUCTOSIDASE"/>
    <property type="match status" value="1"/>
</dbReference>
<keyword evidence="10" id="KW-1185">Reference proteome</keyword>
<evidence type="ECO:0000256" key="5">
    <source>
        <dbReference type="RuleBase" id="RU362110"/>
    </source>
</evidence>
<dbReference type="Pfam" id="PF08244">
    <property type="entry name" value="Glyco_hydro_32C"/>
    <property type="match status" value="1"/>
</dbReference>
<name>A0A0A7I8Q3_9BIFI</name>
<reference evidence="9 10" key="1">
    <citation type="journal article" date="2015" name="Genome Announc.">
        <title>Bifidobacterium pseudolongum Strain PV8-2, Isolated from a Stool Sample of an Anemic Kenyan Infant.</title>
        <authorList>
            <person name="Vazquez-Gutierrez P."/>
            <person name="Lacroix C."/>
            <person name="Chassard C."/>
            <person name="Klumpp J."/>
            <person name="Stevens M.J."/>
            <person name="Jans C."/>
        </authorList>
    </citation>
    <scope>NUCLEOTIDE SEQUENCE [LARGE SCALE GENOMIC DNA]</scope>
    <source>
        <strain evidence="9 10">PV8-2</strain>
    </source>
</reference>
<gene>
    <name evidence="9" type="ORF">AH67_06695</name>
</gene>
<dbReference type="Proteomes" id="UP000030636">
    <property type="component" value="Chromosome"/>
</dbReference>
<proteinExistence type="inferred from homology"/>
<dbReference type="KEGG" id="bpsp:AH67_06695"/>
<dbReference type="SUPFAM" id="SSF49899">
    <property type="entry name" value="Concanavalin A-like lectins/glucanases"/>
    <property type="match status" value="1"/>
</dbReference>
<dbReference type="InterPro" id="IPR013320">
    <property type="entry name" value="ConA-like_dom_sf"/>
</dbReference>
<dbReference type="HOGENOM" id="CLU_001528_7_0_11"/>
<evidence type="ECO:0000256" key="2">
    <source>
        <dbReference type="ARBA" id="ARBA00012758"/>
    </source>
</evidence>
<dbReference type="CDD" id="cd08996">
    <property type="entry name" value="GH32_FFase"/>
    <property type="match status" value="1"/>
</dbReference>
<evidence type="ECO:0000259" key="7">
    <source>
        <dbReference type="Pfam" id="PF00251"/>
    </source>
</evidence>
<dbReference type="PANTHER" id="PTHR43101:SF1">
    <property type="entry name" value="BETA-FRUCTOSIDASE"/>
    <property type="match status" value="1"/>
</dbReference>
<comment type="similarity">
    <text evidence="1 5">Belongs to the glycosyl hydrolase 32 family.</text>
</comment>
<dbReference type="SUPFAM" id="SSF75005">
    <property type="entry name" value="Arabinanase/levansucrase/invertase"/>
    <property type="match status" value="1"/>
</dbReference>
<evidence type="ECO:0000313" key="10">
    <source>
        <dbReference type="Proteomes" id="UP000030636"/>
    </source>
</evidence>
<dbReference type="OrthoDB" id="9776657at2"/>
<keyword evidence="3 5" id="KW-0378">Hydrolase</keyword>
<dbReference type="GO" id="GO:0005975">
    <property type="term" value="P:carbohydrate metabolic process"/>
    <property type="evidence" value="ECO:0007669"/>
    <property type="project" value="InterPro"/>
</dbReference>
<dbReference type="AlphaFoldDB" id="A0A0A7I8Q3"/>
<protein>
    <recommendedName>
        <fullName evidence="2">beta-fructofuranosidase</fullName>
        <ecNumber evidence="2">3.2.1.26</ecNumber>
    </recommendedName>
</protein>
<dbReference type="InterPro" id="IPR001362">
    <property type="entry name" value="Glyco_hydro_32"/>
</dbReference>
<dbReference type="EMBL" id="CP007457">
    <property type="protein sequence ID" value="AIZ16642.1"/>
    <property type="molecule type" value="Genomic_DNA"/>
</dbReference>
<dbReference type="InterPro" id="IPR051214">
    <property type="entry name" value="GH32_Enzymes"/>
</dbReference>
<dbReference type="STRING" id="1447715.AH67_06695"/>
<dbReference type="InterPro" id="IPR013148">
    <property type="entry name" value="Glyco_hydro_32_N"/>
</dbReference>
<dbReference type="Gene3D" id="2.60.120.560">
    <property type="entry name" value="Exo-inulinase, domain 1"/>
    <property type="match status" value="1"/>
</dbReference>
<dbReference type="RefSeq" id="WP_022858055.1">
    <property type="nucleotide sequence ID" value="NZ_CP007457.1"/>
</dbReference>
<feature type="domain" description="Glycosyl hydrolase family 32 C-terminal" evidence="8">
    <location>
        <begin position="371"/>
        <end position="523"/>
    </location>
</feature>
<evidence type="ECO:0000256" key="4">
    <source>
        <dbReference type="ARBA" id="ARBA00023295"/>
    </source>
</evidence>
<dbReference type="EC" id="3.2.1.26" evidence="2"/>
<feature type="domain" description="Glycosyl hydrolase family 32 N-terminal" evidence="7">
    <location>
        <begin position="57"/>
        <end position="368"/>
    </location>
</feature>
<feature type="region of interest" description="Disordered" evidence="6">
    <location>
        <begin position="1"/>
        <end position="21"/>
    </location>
</feature>
<dbReference type="InterPro" id="IPR023296">
    <property type="entry name" value="Glyco_hydro_beta-prop_sf"/>
</dbReference>
<evidence type="ECO:0000259" key="8">
    <source>
        <dbReference type="Pfam" id="PF08244"/>
    </source>
</evidence>
<keyword evidence="4 5" id="KW-0326">Glycosidase</keyword>
<accession>A0A0A7I8Q3</accession>
<evidence type="ECO:0000256" key="3">
    <source>
        <dbReference type="ARBA" id="ARBA00022801"/>
    </source>
</evidence>
<evidence type="ECO:0000313" key="9">
    <source>
        <dbReference type="EMBL" id="AIZ16642.1"/>
    </source>
</evidence>
<organism evidence="9 10">
    <name type="scientific">Bifidobacterium pseudolongum PV8-2</name>
    <dbReference type="NCBI Taxonomy" id="1447715"/>
    <lineage>
        <taxon>Bacteria</taxon>
        <taxon>Bacillati</taxon>
        <taxon>Actinomycetota</taxon>
        <taxon>Actinomycetes</taxon>
        <taxon>Bifidobacteriales</taxon>
        <taxon>Bifidobacteriaceae</taxon>
        <taxon>Bifidobacterium</taxon>
    </lineage>
</organism>
<dbReference type="InterPro" id="IPR013189">
    <property type="entry name" value="Glyco_hydro_32_C"/>
</dbReference>
<dbReference type="SMART" id="SM00640">
    <property type="entry name" value="Glyco_32"/>
    <property type="match status" value="1"/>
</dbReference>
<dbReference type="Gene3D" id="2.115.10.20">
    <property type="entry name" value="Glycosyl hydrolase domain, family 43"/>
    <property type="match status" value="1"/>
</dbReference>
<evidence type="ECO:0000256" key="1">
    <source>
        <dbReference type="ARBA" id="ARBA00009902"/>
    </source>
</evidence>
<sequence length="532" mass="59843">MAPTILNTPTETNSGTGELPDPVLTPIADHAEALARAEAGVQALREVRNDRWYPTFHIASNGGWINDPNGLCRYDGRWHVFYQLHPYGTQWGPMHWGHVSSTDMLHWRREPIAFAPSLEQERHGVFSGSAVIGDDSKPKIYYTGHRWANGKDNTGGDWQVQMLAEPNDDGMTTFTKRGMIIDCPTDEVDHHFRDPKVWKTGDTWYMTFGVSSKEKRGQMWLYTSDDMVHWSFDRVLFEHPDPDVFMLECPDFFPITDADGNEKWVIGFSAMGAKPKGFMNRNLNNAGYMIGNWAPGRMFESETEFRLWDCGHNFYAPQSFTVDGRQLMLGWMSPFTPPIPMEQDGWCGNMTLMREITLGEDGDLHTAPCKEFEGLRVTTTNYGEMLIEANQETTLADDVEAVEIEMTIDLEATGAERAGLHVHATEDGHYTSVVYDDQLGRVVVDRQNVANGDKGYRTAPLSDEELASGKLYLRVFIDRGCVEVYVNDGHQVLSSYSFAAEGPRAIKLVAESGAMKIDSLKVHTLMNIGLDS</sequence>
<evidence type="ECO:0000256" key="6">
    <source>
        <dbReference type="SAM" id="MobiDB-lite"/>
    </source>
</evidence>